<dbReference type="AlphaFoldDB" id="A0AAN9Q558"/>
<evidence type="ECO:0000313" key="2">
    <source>
        <dbReference type="Proteomes" id="UP001367508"/>
    </source>
</evidence>
<protein>
    <submittedName>
        <fullName evidence="1">Uncharacterized protein</fullName>
    </submittedName>
</protein>
<name>A0AAN9Q558_CANGL</name>
<evidence type="ECO:0000313" key="1">
    <source>
        <dbReference type="EMBL" id="KAK7322626.1"/>
    </source>
</evidence>
<gene>
    <name evidence="1" type="ORF">VNO77_26015</name>
</gene>
<reference evidence="1 2" key="1">
    <citation type="submission" date="2024-01" db="EMBL/GenBank/DDBJ databases">
        <title>The genomes of 5 underutilized Papilionoideae crops provide insights into root nodulation and disease resistanc.</title>
        <authorList>
            <person name="Jiang F."/>
        </authorList>
    </citation>
    <scope>NUCLEOTIDE SEQUENCE [LARGE SCALE GENOMIC DNA]</scope>
    <source>
        <strain evidence="1">LVBAO_FW01</strain>
        <tissue evidence="1">Leaves</tissue>
    </source>
</reference>
<sequence>MMDLSTGRAYKIEIFDYPYNSPTADLFHRLEISCIALTVFPSTVTIKWDPRADYDPRGLDSSDPIRYSRFMFRYSLFLSLNPTSLFHFLFHDFQLSSVLSLGSALQLNPKTTMSSAEGR</sequence>
<proteinExistence type="predicted"/>
<comment type="caution">
    <text evidence="1">The sequence shown here is derived from an EMBL/GenBank/DDBJ whole genome shotgun (WGS) entry which is preliminary data.</text>
</comment>
<dbReference type="Proteomes" id="UP001367508">
    <property type="component" value="Unassembled WGS sequence"/>
</dbReference>
<dbReference type="EMBL" id="JAYMYQ010000006">
    <property type="protein sequence ID" value="KAK7322626.1"/>
    <property type="molecule type" value="Genomic_DNA"/>
</dbReference>
<accession>A0AAN9Q558</accession>
<organism evidence="1 2">
    <name type="scientific">Canavalia gladiata</name>
    <name type="common">Sword bean</name>
    <name type="synonym">Dolichos gladiatus</name>
    <dbReference type="NCBI Taxonomy" id="3824"/>
    <lineage>
        <taxon>Eukaryota</taxon>
        <taxon>Viridiplantae</taxon>
        <taxon>Streptophyta</taxon>
        <taxon>Embryophyta</taxon>
        <taxon>Tracheophyta</taxon>
        <taxon>Spermatophyta</taxon>
        <taxon>Magnoliopsida</taxon>
        <taxon>eudicotyledons</taxon>
        <taxon>Gunneridae</taxon>
        <taxon>Pentapetalae</taxon>
        <taxon>rosids</taxon>
        <taxon>fabids</taxon>
        <taxon>Fabales</taxon>
        <taxon>Fabaceae</taxon>
        <taxon>Papilionoideae</taxon>
        <taxon>50 kb inversion clade</taxon>
        <taxon>NPAAA clade</taxon>
        <taxon>indigoferoid/millettioid clade</taxon>
        <taxon>Phaseoleae</taxon>
        <taxon>Canavalia</taxon>
    </lineage>
</organism>
<keyword evidence="2" id="KW-1185">Reference proteome</keyword>